<organism evidence="1 2">
    <name type="scientific">Peredibacter starrii</name>
    <dbReference type="NCBI Taxonomy" id="28202"/>
    <lineage>
        <taxon>Bacteria</taxon>
        <taxon>Pseudomonadati</taxon>
        <taxon>Bdellovibrionota</taxon>
        <taxon>Bacteriovoracia</taxon>
        <taxon>Bacteriovoracales</taxon>
        <taxon>Bacteriovoracaceae</taxon>
        <taxon>Peredibacter</taxon>
    </lineage>
</organism>
<sequence length="255" mass="29094">MKILLVLLLAAGCSSRGISPSQTEGKTTYSYTDVAGTYRIAREFKMVKQRLVSRNVLLSSGSDNKTLEKSITVSKLGSIRSNKSRLITLRPEASEFSVWLEGKKYSSSMRINPKTKSMRVTLDSPESRWRGTQEIPFPKGKFFCFYNQIPECLYRNSLLQNAYDTKKKKLEFFVIWDNYPYLQDQLSHVGKNLFAPATLKFDGEIKNNFRYIVEVEGQIILYQFTKSLDLVKMAWIAQGITMAVPGDDTNSAEEM</sequence>
<keyword evidence="2" id="KW-1185">Reference proteome</keyword>
<dbReference type="KEGG" id="psti:SOO65_00385"/>
<accession>A0AAX4HPF8</accession>
<evidence type="ECO:0000313" key="2">
    <source>
        <dbReference type="Proteomes" id="UP001324634"/>
    </source>
</evidence>
<name>A0AAX4HPF8_9BACT</name>
<proteinExistence type="predicted"/>
<dbReference type="RefSeq" id="WP_321395337.1">
    <property type="nucleotide sequence ID" value="NZ_CP139487.1"/>
</dbReference>
<dbReference type="Proteomes" id="UP001324634">
    <property type="component" value="Chromosome"/>
</dbReference>
<dbReference type="EMBL" id="CP139487">
    <property type="protein sequence ID" value="WPU65204.1"/>
    <property type="molecule type" value="Genomic_DNA"/>
</dbReference>
<dbReference type="AlphaFoldDB" id="A0AAX4HPF8"/>
<evidence type="ECO:0000313" key="1">
    <source>
        <dbReference type="EMBL" id="WPU65204.1"/>
    </source>
</evidence>
<gene>
    <name evidence="1" type="ORF">SOO65_00385</name>
</gene>
<reference evidence="1 2" key="1">
    <citation type="submission" date="2023-11" db="EMBL/GenBank/DDBJ databases">
        <title>Peredibacter starrii A3.12.</title>
        <authorList>
            <person name="Mitchell R.J."/>
        </authorList>
    </citation>
    <scope>NUCLEOTIDE SEQUENCE [LARGE SCALE GENOMIC DNA]</scope>
    <source>
        <strain evidence="1 2">A3.12</strain>
    </source>
</reference>
<evidence type="ECO:0008006" key="3">
    <source>
        <dbReference type="Google" id="ProtNLM"/>
    </source>
</evidence>
<protein>
    <recommendedName>
        <fullName evidence="3">Lipoprotein</fullName>
    </recommendedName>
</protein>